<organism evidence="1 2">
    <name type="scientific">Sphingobacterium zeae</name>
    <dbReference type="NCBI Taxonomy" id="1776859"/>
    <lineage>
        <taxon>Bacteria</taxon>
        <taxon>Pseudomonadati</taxon>
        <taxon>Bacteroidota</taxon>
        <taxon>Sphingobacteriia</taxon>
        <taxon>Sphingobacteriales</taxon>
        <taxon>Sphingobacteriaceae</taxon>
        <taxon>Sphingobacterium</taxon>
    </lineage>
</organism>
<comment type="caution">
    <text evidence="1">The sequence shown here is derived from an EMBL/GenBank/DDBJ whole genome shotgun (WGS) entry which is preliminary data.</text>
</comment>
<protein>
    <submittedName>
        <fullName evidence="1">Uncharacterized protein</fullName>
    </submittedName>
</protein>
<proteinExistence type="predicted"/>
<accession>A0ABU0U6B9</accession>
<reference evidence="1 2" key="1">
    <citation type="submission" date="2023-07" db="EMBL/GenBank/DDBJ databases">
        <title>Functional and genomic diversity of the sorghum phyllosphere microbiome.</title>
        <authorList>
            <person name="Shade A."/>
        </authorList>
    </citation>
    <scope>NUCLEOTIDE SEQUENCE [LARGE SCALE GENOMIC DNA]</scope>
    <source>
        <strain evidence="1 2">SORGH_AS_0892</strain>
    </source>
</reference>
<evidence type="ECO:0000313" key="2">
    <source>
        <dbReference type="Proteomes" id="UP001244640"/>
    </source>
</evidence>
<dbReference type="Proteomes" id="UP001244640">
    <property type="component" value="Unassembled WGS sequence"/>
</dbReference>
<keyword evidence="2" id="KW-1185">Reference proteome</keyword>
<dbReference type="EMBL" id="JAUTBA010000001">
    <property type="protein sequence ID" value="MDQ1150483.1"/>
    <property type="molecule type" value="Genomic_DNA"/>
</dbReference>
<gene>
    <name evidence="1" type="ORF">QE382_002467</name>
</gene>
<dbReference type="RefSeq" id="WP_307186117.1">
    <property type="nucleotide sequence ID" value="NZ_JAUTBA010000001.1"/>
</dbReference>
<evidence type="ECO:0000313" key="1">
    <source>
        <dbReference type="EMBL" id="MDQ1150483.1"/>
    </source>
</evidence>
<name>A0ABU0U6B9_9SPHI</name>
<sequence>MFSRLGVLSSDALNRDGYVIAFETLEQMIAKNALIGLPQLIDHDFHRPLGWIMPYGILIEPKISKTVGKFYFCDTDEDRENIHPKIQSHWQRHNYEACKPYVDDFKRLLQSEFSDKGRFYEKGAVAYHLDDIVTKLYPKLFSNTDKSGLIYLQDILDDFDYAGSGIFKDKKSELCIFCHQFFNRSLSLFNNFNTYFIDEFIRLNSRTDITLRIAIDPNLIGLSKTMKGFLELDYWWGPKFDDDISNLPDQVTRYECNDEQKMFSNVTGTEFWWKSDGNEKSLEIEEIRERPSFGVGADAYGCRYIHSIYDKQKEEFMHFDGAVRMYTEEQILERWDVNINKAGKNTDYTKLFRIDGKLGLDDWKKLCILYYKGNPLLFEYFGAKEEYDKLKNSTIEQTPGADFLPNKITSEDGIRIFVSYFQKSGDYHSFERKAINPDII</sequence>